<reference evidence="2" key="1">
    <citation type="submission" date="2014-11" db="EMBL/GenBank/DDBJ databases">
        <authorList>
            <person name="Amaro Gonzalez C."/>
        </authorList>
    </citation>
    <scope>NUCLEOTIDE SEQUENCE</scope>
</reference>
<feature type="region of interest" description="Disordered" evidence="1">
    <location>
        <begin position="1"/>
        <end position="37"/>
    </location>
</feature>
<evidence type="ECO:0000256" key="1">
    <source>
        <dbReference type="SAM" id="MobiDB-lite"/>
    </source>
</evidence>
<sequence length="37" mass="4368">MELEARQRPSPTRPPNGSYNSPWSDRKSLAFPMDYRE</sequence>
<protein>
    <submittedName>
        <fullName evidence="2">Uncharacterized protein</fullName>
    </submittedName>
</protein>
<proteinExistence type="predicted"/>
<dbReference type="EMBL" id="GBXM01089306">
    <property type="protein sequence ID" value="JAH19271.1"/>
    <property type="molecule type" value="Transcribed_RNA"/>
</dbReference>
<accession>A0A0E9QQS0</accession>
<name>A0A0E9QQS0_ANGAN</name>
<organism evidence="2">
    <name type="scientific">Anguilla anguilla</name>
    <name type="common">European freshwater eel</name>
    <name type="synonym">Muraena anguilla</name>
    <dbReference type="NCBI Taxonomy" id="7936"/>
    <lineage>
        <taxon>Eukaryota</taxon>
        <taxon>Metazoa</taxon>
        <taxon>Chordata</taxon>
        <taxon>Craniata</taxon>
        <taxon>Vertebrata</taxon>
        <taxon>Euteleostomi</taxon>
        <taxon>Actinopterygii</taxon>
        <taxon>Neopterygii</taxon>
        <taxon>Teleostei</taxon>
        <taxon>Anguilliformes</taxon>
        <taxon>Anguillidae</taxon>
        <taxon>Anguilla</taxon>
    </lineage>
</organism>
<evidence type="ECO:0000313" key="2">
    <source>
        <dbReference type="EMBL" id="JAH19271.1"/>
    </source>
</evidence>
<feature type="compositionally biased region" description="Basic and acidic residues" evidence="1">
    <location>
        <begin position="24"/>
        <end position="37"/>
    </location>
</feature>
<reference evidence="2" key="2">
    <citation type="journal article" date="2015" name="Fish Shellfish Immunol.">
        <title>Early steps in the European eel (Anguilla anguilla)-Vibrio vulnificus interaction in the gills: Role of the RtxA13 toxin.</title>
        <authorList>
            <person name="Callol A."/>
            <person name="Pajuelo D."/>
            <person name="Ebbesson L."/>
            <person name="Teles M."/>
            <person name="MacKenzie S."/>
            <person name="Amaro C."/>
        </authorList>
    </citation>
    <scope>NUCLEOTIDE SEQUENCE</scope>
</reference>
<dbReference type="AlphaFoldDB" id="A0A0E9QQS0"/>